<accession>A0AA39SS43</accession>
<feature type="region of interest" description="Disordered" evidence="1">
    <location>
        <begin position="23"/>
        <end position="48"/>
    </location>
</feature>
<protein>
    <submittedName>
        <fullName evidence="2">Uncharacterized protein</fullName>
    </submittedName>
</protein>
<name>A0AA39SS43_ACESA</name>
<comment type="caution">
    <text evidence="2">The sequence shown here is derived from an EMBL/GenBank/DDBJ whole genome shotgun (WGS) entry which is preliminary data.</text>
</comment>
<evidence type="ECO:0000256" key="1">
    <source>
        <dbReference type="SAM" id="MobiDB-lite"/>
    </source>
</evidence>
<evidence type="ECO:0000313" key="2">
    <source>
        <dbReference type="EMBL" id="KAK0597214.1"/>
    </source>
</evidence>
<gene>
    <name evidence="2" type="ORF">LWI29_023043</name>
</gene>
<organism evidence="2 3">
    <name type="scientific">Acer saccharum</name>
    <name type="common">Sugar maple</name>
    <dbReference type="NCBI Taxonomy" id="4024"/>
    <lineage>
        <taxon>Eukaryota</taxon>
        <taxon>Viridiplantae</taxon>
        <taxon>Streptophyta</taxon>
        <taxon>Embryophyta</taxon>
        <taxon>Tracheophyta</taxon>
        <taxon>Spermatophyta</taxon>
        <taxon>Magnoliopsida</taxon>
        <taxon>eudicotyledons</taxon>
        <taxon>Gunneridae</taxon>
        <taxon>Pentapetalae</taxon>
        <taxon>rosids</taxon>
        <taxon>malvids</taxon>
        <taxon>Sapindales</taxon>
        <taxon>Sapindaceae</taxon>
        <taxon>Hippocastanoideae</taxon>
        <taxon>Acereae</taxon>
        <taxon>Acer</taxon>
    </lineage>
</organism>
<dbReference type="AlphaFoldDB" id="A0AA39SS43"/>
<dbReference type="Proteomes" id="UP001168877">
    <property type="component" value="Unassembled WGS sequence"/>
</dbReference>
<proteinExistence type="predicted"/>
<dbReference type="EMBL" id="JAUESC010000004">
    <property type="protein sequence ID" value="KAK0597214.1"/>
    <property type="molecule type" value="Genomic_DNA"/>
</dbReference>
<reference evidence="2" key="1">
    <citation type="journal article" date="2022" name="Plant J.">
        <title>Strategies of tolerance reflected in two North American maple genomes.</title>
        <authorList>
            <person name="McEvoy S.L."/>
            <person name="Sezen U.U."/>
            <person name="Trouern-Trend A."/>
            <person name="McMahon S.M."/>
            <person name="Schaberg P.G."/>
            <person name="Yang J."/>
            <person name="Wegrzyn J.L."/>
            <person name="Swenson N.G."/>
        </authorList>
    </citation>
    <scope>NUCLEOTIDE SEQUENCE</scope>
    <source>
        <strain evidence="2">NS2018</strain>
    </source>
</reference>
<evidence type="ECO:0000313" key="3">
    <source>
        <dbReference type="Proteomes" id="UP001168877"/>
    </source>
</evidence>
<keyword evidence="3" id="KW-1185">Reference proteome</keyword>
<sequence length="208" mass="22418">MEKVESGESVLSLKRKRELVEEATENTAFSLHRHSNRNPRIGPGFNNRLEEPVQIIDEDEDEETEPESILTAEGGALDLPFKSRVIPDSVNYESLEIQNPSFVDSPIDSPINYPDTDVGTGTGVLPKHDQHASTIPSTSVGLSPSLPIPLPALVSMHPTINEMLARATKARGSSAQTLKQATTFPCYASTGGFSFHFSSSNCAVASAP</sequence>
<reference evidence="2" key="2">
    <citation type="submission" date="2023-06" db="EMBL/GenBank/DDBJ databases">
        <authorList>
            <person name="Swenson N.G."/>
            <person name="Wegrzyn J.L."/>
            <person name="Mcevoy S.L."/>
        </authorList>
    </citation>
    <scope>NUCLEOTIDE SEQUENCE</scope>
    <source>
        <strain evidence="2">NS2018</strain>
        <tissue evidence="2">Leaf</tissue>
    </source>
</reference>